<evidence type="ECO:0000256" key="7">
    <source>
        <dbReference type="PROSITE-ProRule" id="PRU00076"/>
    </source>
</evidence>
<proteinExistence type="predicted"/>
<dbReference type="PROSITE" id="PS50262">
    <property type="entry name" value="G_PROTEIN_RECEP_F1_2"/>
    <property type="match status" value="1"/>
</dbReference>
<protein>
    <submittedName>
        <fullName evidence="13">Uncharacterized protein</fullName>
    </submittedName>
</protein>
<dbReference type="SUPFAM" id="SSF81321">
    <property type="entry name" value="Family A G protein-coupled receptor-like"/>
    <property type="match status" value="1"/>
</dbReference>
<keyword evidence="2 9" id="KW-0812">Transmembrane</keyword>
<keyword evidence="3" id="KW-0677">Repeat</keyword>
<feature type="transmembrane region" description="Helical" evidence="9">
    <location>
        <begin position="1534"/>
        <end position="1555"/>
    </location>
</feature>
<dbReference type="GO" id="GO:0005886">
    <property type="term" value="C:plasma membrane"/>
    <property type="evidence" value="ECO:0007669"/>
    <property type="project" value="TreeGrafter"/>
</dbReference>
<dbReference type="CDD" id="cd00054">
    <property type="entry name" value="EGF_CA"/>
    <property type="match status" value="1"/>
</dbReference>
<keyword evidence="5 9" id="KW-0472">Membrane</keyword>
<dbReference type="Gene3D" id="2.10.25.10">
    <property type="entry name" value="Laminin"/>
    <property type="match status" value="2"/>
</dbReference>
<dbReference type="PROSITE" id="PS50068">
    <property type="entry name" value="LDLRA_2"/>
    <property type="match status" value="3"/>
</dbReference>
<evidence type="ECO:0000259" key="12">
    <source>
        <dbReference type="PROSITE" id="PS50262"/>
    </source>
</evidence>
<dbReference type="PRINTS" id="PR00261">
    <property type="entry name" value="LDLRECEPTOR"/>
</dbReference>
<dbReference type="GO" id="GO:0016192">
    <property type="term" value="P:vesicle-mediated transport"/>
    <property type="evidence" value="ECO:0007669"/>
    <property type="project" value="UniProtKB-ARBA"/>
</dbReference>
<feature type="transmembrane region" description="Helical" evidence="9">
    <location>
        <begin position="1451"/>
        <end position="1473"/>
    </location>
</feature>
<feature type="chain" id="PRO_5032643575" evidence="10">
    <location>
        <begin position="19"/>
        <end position="1583"/>
    </location>
</feature>
<evidence type="ECO:0000256" key="10">
    <source>
        <dbReference type="SAM" id="SignalP"/>
    </source>
</evidence>
<evidence type="ECO:0000256" key="3">
    <source>
        <dbReference type="ARBA" id="ARBA00022737"/>
    </source>
</evidence>
<keyword evidence="10" id="KW-0732">Signal</keyword>
<feature type="disulfide bond" evidence="8">
    <location>
        <begin position="183"/>
        <end position="198"/>
    </location>
</feature>
<evidence type="ECO:0000313" key="14">
    <source>
        <dbReference type="Proteomes" id="UP000663852"/>
    </source>
</evidence>
<dbReference type="PANTHER" id="PTHR24270">
    <property type="entry name" value="LOW-DENSITY LIPOPROTEIN RECEPTOR-RELATED"/>
    <property type="match status" value="1"/>
</dbReference>
<dbReference type="SUPFAM" id="SSF57424">
    <property type="entry name" value="LDL receptor-like module"/>
    <property type="match status" value="2"/>
</dbReference>
<gene>
    <name evidence="13" type="ORF">EDS130_LOCUS45452</name>
</gene>
<dbReference type="Pfam" id="PF00057">
    <property type="entry name" value="Ldl_recept_a"/>
    <property type="match status" value="2"/>
</dbReference>
<feature type="signal peptide" evidence="10">
    <location>
        <begin position="1"/>
        <end position="18"/>
    </location>
</feature>
<dbReference type="PROSITE" id="PS50026">
    <property type="entry name" value="EGF_3"/>
    <property type="match status" value="2"/>
</dbReference>
<dbReference type="OrthoDB" id="10062665at2759"/>
<dbReference type="PROSITE" id="PS00022">
    <property type="entry name" value="EGF_1"/>
    <property type="match status" value="4"/>
</dbReference>
<dbReference type="Proteomes" id="UP000663852">
    <property type="component" value="Unassembled WGS sequence"/>
</dbReference>
<keyword evidence="4 9" id="KW-1133">Transmembrane helix</keyword>
<evidence type="ECO:0000256" key="2">
    <source>
        <dbReference type="ARBA" id="ARBA00022692"/>
    </source>
</evidence>
<feature type="transmembrane region" description="Helical" evidence="9">
    <location>
        <begin position="1283"/>
        <end position="1307"/>
    </location>
</feature>
<sequence>MKLFIIILLALIINISQSIVFLYDTELSPGREEFLCIYYVQNFTIKYCARAGKDKEVLSFNNSHSNCEKWKFSRLLHENISPWQVLSWSSSIEEAERYAHIYYNRSINFDENDFLCKCTEQSSFGRNCEFQLLFNSTVFSDAIEISFKAKENTDGHQMFGSIICYETLECNFGTLCLDWRNICDRMQNCMNGIDEENCHLLEFNECEDNEYRCMNGMCISQEYWLDVENDCMDWSDEFSGALSSEECALNPLIIDCDDHLCLDGYWSCGDGQCISILARHIYQSFYKENLGCYSMREYYGICETATHISLWTKQNGLCAVSGYNDKSLKDFRQHNFCYYLVRCALSKGAEIECPCNGVNCSILVTDNCRQGNGVSFPPRGIIRPWLRNLYNFDRKWDNTLPDSILVLGSYRCRGFIGNITTFDFYSIPTSNLFADTIIERYFCVRTPLINRDYQSLFQYSNTCWNDSLTFNGHPYGFIDFCQLKFHCYSQYRIRDGFRDCIGGEDEGNHSMPQTNYCYRIQKHRFQCSSQQLTCLPAKYLAIKSNINYGCINKYDKFFKGNGREIRTIVCRKNTDNNECQSLRYYIGNSSLINGTYKDDKNENVDQSSTLKPFRYYCDSFWDELIPHLDEDPLRCQIWICNKEQFQCRTGQCIELEWVCDGEWDCSDASDEFNLNNNLSGHNKRLTGLNERKIQCQTHYALLPFFDICNFDYEYPCFRSFVSNPLDIHKYRPCINQTQIGDRIEDCYGGIDEKNIFEDCQSNMLGYTLRCGDKCQSSLDACVQGDCKTSLLCFYRNESIPSCSKSKDVICLNGTCIPDGRCNKIHQCLHGEDEYWCPLDNTLIDFAYRQKKRSFQLQNIPKIHLLNFPKENHQDFQKKTTLKLISSQLPQKELNYLSYTCNQGLAAYVPSMQDYFCLCPPSYYGVSCQFFSDRISIITHFDLVTLPNEYMINSFIIVVTLRFNNIIEDHTLLYINPSILIHRSLKQRFYLLYSRSNNSINYKRARYFNSTDIRYHHPYSVHFNIFSLLTNNRINELGSFIYPIYFDFLPVFRLATILKFPSWFDNSTFDPCYSNPCNENSLCKPILNQNNSFYCSCKSGYSGQNCENYHSKCLSYCAPTAFCRPGYRGEINGPTLPLCICSLGSFGPRCYLRNEVCQSNPCGLNSTCHPTYDPSGEKPFICLCSEEYYGDQCQYEKVPVYIRMNLTTTTLSDTIISVIQFYDLTTAAISLKLLKQQVKHGIPKIIRYNHGRKTSPPIAILKTLEAFSFTLDSLLISSSIIIQLIYISLAFILLIIGTFTNFCSFLTFKRKQSRKFGVGNYLLIITILNQLSLFCLFFKFLHVLFGTKGKSNDISCKTISYLLSIFTRSTYWLTSWVTIDRLSLILYPTSVLLKKSFLSISITILTLIIICFMHFHEILFYKTISQPNSSSLLCITRFDQSSISIYNRINTLIHHLLPFSIQIISITLLVIYAARSRSKASNNNKITLSQLIKKQLFLQKELYITPTIIIMASLPQAILSFSLACVQLNEFKQHLLLSSFLLSYSPQVLGFILYVLPSSAFKEEFNQTKLAKKYLHCFIKTSPK</sequence>
<accession>A0A815WJY8</accession>
<feature type="disulfide bond" evidence="8">
    <location>
        <begin position="647"/>
        <end position="665"/>
    </location>
</feature>
<dbReference type="PANTHER" id="PTHR24270:SF61">
    <property type="entry name" value="EGF-LIKE DOMAIN-CONTAINING PROTEIN"/>
    <property type="match status" value="1"/>
</dbReference>
<feature type="transmembrane region" description="Helical" evidence="9">
    <location>
        <begin position="1501"/>
        <end position="1522"/>
    </location>
</feature>
<feature type="disulfide bond" evidence="7">
    <location>
        <begin position="1183"/>
        <end position="1192"/>
    </location>
</feature>
<feature type="transmembrane region" description="Helical" evidence="9">
    <location>
        <begin position="1360"/>
        <end position="1383"/>
    </location>
</feature>
<feature type="transmembrane region" description="Helical" evidence="9">
    <location>
        <begin position="1319"/>
        <end position="1340"/>
    </location>
</feature>
<dbReference type="Gene3D" id="4.10.400.10">
    <property type="entry name" value="Low-density Lipoprotein Receptor"/>
    <property type="match status" value="2"/>
</dbReference>
<dbReference type="InterPro" id="IPR002172">
    <property type="entry name" value="LDrepeatLR_classA_rpt"/>
</dbReference>
<comment type="caution">
    <text evidence="13">The sequence shown here is derived from an EMBL/GenBank/DDBJ whole genome shotgun (WGS) entry which is preliminary data.</text>
</comment>
<dbReference type="PROSITE" id="PS01186">
    <property type="entry name" value="EGF_2"/>
    <property type="match status" value="1"/>
</dbReference>
<feature type="domain" description="EGF-like" evidence="11">
    <location>
        <begin position="1152"/>
        <end position="1193"/>
    </location>
</feature>
<dbReference type="SMART" id="SM00192">
    <property type="entry name" value="LDLa"/>
    <property type="match status" value="6"/>
</dbReference>
<feature type="disulfide bond" evidence="8">
    <location>
        <begin position="640"/>
        <end position="652"/>
    </location>
</feature>
<keyword evidence="7" id="KW-0245">EGF-like domain</keyword>
<dbReference type="Gene3D" id="1.20.1070.10">
    <property type="entry name" value="Rhodopsin 7-helix transmembrane proteins"/>
    <property type="match status" value="1"/>
</dbReference>
<evidence type="ECO:0000256" key="1">
    <source>
        <dbReference type="ARBA" id="ARBA00004167"/>
    </source>
</evidence>
<feature type="disulfide bond" evidence="8">
    <location>
        <begin position="164"/>
        <end position="176"/>
    </location>
</feature>
<feature type="disulfide bond" evidence="8">
    <location>
        <begin position="206"/>
        <end position="218"/>
    </location>
</feature>
<feature type="domain" description="G-protein coupled receptors family 1 profile" evidence="12">
    <location>
        <begin position="1299"/>
        <end position="1553"/>
    </location>
</feature>
<comment type="caution">
    <text evidence="7">Lacks conserved residue(s) required for the propagation of feature annotation.</text>
</comment>
<evidence type="ECO:0000259" key="11">
    <source>
        <dbReference type="PROSITE" id="PS50026"/>
    </source>
</evidence>
<feature type="disulfide bond" evidence="7">
    <location>
        <begin position="1096"/>
        <end position="1105"/>
    </location>
</feature>
<feature type="disulfide bond" evidence="8">
    <location>
        <begin position="213"/>
        <end position="231"/>
    </location>
</feature>
<dbReference type="SUPFAM" id="SSF57196">
    <property type="entry name" value="EGF/Laminin"/>
    <property type="match status" value="3"/>
</dbReference>
<evidence type="ECO:0000256" key="4">
    <source>
        <dbReference type="ARBA" id="ARBA00022989"/>
    </source>
</evidence>
<dbReference type="InterPro" id="IPR017452">
    <property type="entry name" value="GPCR_Rhodpsn_7TM"/>
</dbReference>
<feature type="transmembrane region" description="Helical" evidence="9">
    <location>
        <begin position="1395"/>
        <end position="1414"/>
    </location>
</feature>
<name>A0A815WJY8_ADIRI</name>
<evidence type="ECO:0000256" key="8">
    <source>
        <dbReference type="PROSITE-ProRule" id="PRU00124"/>
    </source>
</evidence>
<evidence type="ECO:0000256" key="5">
    <source>
        <dbReference type="ARBA" id="ARBA00023136"/>
    </source>
</evidence>
<dbReference type="InterPro" id="IPR050685">
    <property type="entry name" value="LDLR"/>
</dbReference>
<evidence type="ECO:0000256" key="6">
    <source>
        <dbReference type="ARBA" id="ARBA00023157"/>
    </source>
</evidence>
<dbReference type="InterPro" id="IPR036055">
    <property type="entry name" value="LDL_receptor-like_sf"/>
</dbReference>
<dbReference type="CDD" id="cd00112">
    <property type="entry name" value="LDLa"/>
    <property type="match status" value="2"/>
</dbReference>
<dbReference type="InterPro" id="IPR000742">
    <property type="entry name" value="EGF"/>
</dbReference>
<feature type="domain" description="EGF-like" evidence="11">
    <location>
        <begin position="1067"/>
        <end position="1106"/>
    </location>
</feature>
<dbReference type="EMBL" id="CAJNOJ010001110">
    <property type="protein sequence ID" value="CAF1542905.1"/>
    <property type="molecule type" value="Genomic_DNA"/>
</dbReference>
<comment type="subcellular location">
    <subcellularLocation>
        <location evidence="1">Membrane</location>
        <topology evidence="1">Single-pass membrane protein</topology>
    </subcellularLocation>
</comment>
<dbReference type="SMART" id="SM00181">
    <property type="entry name" value="EGF"/>
    <property type="match status" value="4"/>
</dbReference>
<reference evidence="13" key="1">
    <citation type="submission" date="2021-02" db="EMBL/GenBank/DDBJ databases">
        <authorList>
            <person name="Nowell W R."/>
        </authorList>
    </citation>
    <scope>NUCLEOTIDE SEQUENCE</scope>
</reference>
<evidence type="ECO:0000256" key="9">
    <source>
        <dbReference type="SAM" id="Phobius"/>
    </source>
</evidence>
<evidence type="ECO:0000313" key="13">
    <source>
        <dbReference type="EMBL" id="CAF1542905.1"/>
    </source>
</evidence>
<organism evidence="13 14">
    <name type="scientific">Adineta ricciae</name>
    <name type="common">Rotifer</name>
    <dbReference type="NCBI Taxonomy" id="249248"/>
    <lineage>
        <taxon>Eukaryota</taxon>
        <taxon>Metazoa</taxon>
        <taxon>Spiralia</taxon>
        <taxon>Gnathifera</taxon>
        <taxon>Rotifera</taxon>
        <taxon>Eurotatoria</taxon>
        <taxon>Bdelloidea</taxon>
        <taxon>Adinetida</taxon>
        <taxon>Adinetidae</taxon>
        <taxon>Adineta</taxon>
    </lineage>
</organism>
<keyword evidence="6 7" id="KW-1015">Disulfide bond</keyword>